<dbReference type="PROSITE" id="PS50005">
    <property type="entry name" value="TPR"/>
    <property type="match status" value="1"/>
</dbReference>
<dbReference type="PANTHER" id="PTHR43685:SF11">
    <property type="entry name" value="GLYCOSYLTRANSFERASE TAGX-RELATED"/>
    <property type="match status" value="1"/>
</dbReference>
<dbReference type="SUPFAM" id="SSF48452">
    <property type="entry name" value="TPR-like"/>
    <property type="match status" value="1"/>
</dbReference>
<dbReference type="AlphaFoldDB" id="D9RYA4"/>
<dbReference type="CAZy" id="GT4">
    <property type="family name" value="Glycosyltransferase Family 4"/>
</dbReference>
<reference evidence="6 7" key="1">
    <citation type="journal article" date="2010" name="Stand. Genomic Sci.">
        <title>Complete genome sequence of Thermosediminibacter oceani type strain (JW/IW-1228P).</title>
        <authorList>
            <person name="Pitluck S."/>
            <person name="Yasawong M."/>
            <person name="Munk C."/>
            <person name="Nolan M."/>
            <person name="Lapidus A."/>
            <person name="Lucas S."/>
            <person name="Glavina Del Rio T."/>
            <person name="Tice H."/>
            <person name="Cheng J.F."/>
            <person name="Bruce D."/>
            <person name="Detter C."/>
            <person name="Tapia R."/>
            <person name="Han C."/>
            <person name="Goodwin L."/>
            <person name="Liolios K."/>
            <person name="Ivanova N."/>
            <person name="Mavromatis K."/>
            <person name="Mikhailova N."/>
            <person name="Pati A."/>
            <person name="Chen A."/>
            <person name="Palaniappan K."/>
            <person name="Land M."/>
            <person name="Hauser L."/>
            <person name="Chang Y.J."/>
            <person name="Jeffries C.D."/>
            <person name="Rohde M."/>
            <person name="Spring S."/>
            <person name="Sikorski J."/>
            <person name="Goker M."/>
            <person name="Woyke T."/>
            <person name="Bristow J."/>
            <person name="Eisen J.A."/>
            <person name="Markowitz V."/>
            <person name="Hugenholtz P."/>
            <person name="Kyrpides N.C."/>
            <person name="Klenk H.P."/>
        </authorList>
    </citation>
    <scope>NUCLEOTIDE SEQUENCE [LARGE SCALE GENOMIC DNA]</scope>
    <source>
        <strain evidence="7">ATCC BAA-1034 / DSM 16646 / JW/IW-1228P</strain>
    </source>
</reference>
<dbReference type="SUPFAM" id="SSF53448">
    <property type="entry name" value="Nucleotide-diphospho-sugar transferases"/>
    <property type="match status" value="1"/>
</dbReference>
<proteinExistence type="inferred from homology"/>
<evidence type="ECO:0000313" key="7">
    <source>
        <dbReference type="Proteomes" id="UP000000272"/>
    </source>
</evidence>
<organism evidence="6 7">
    <name type="scientific">Thermosediminibacter oceani (strain ATCC BAA-1034 / DSM 16646 / JW/IW-1228P)</name>
    <dbReference type="NCBI Taxonomy" id="555079"/>
    <lineage>
        <taxon>Bacteria</taxon>
        <taxon>Bacillati</taxon>
        <taxon>Bacillota</taxon>
        <taxon>Clostridia</taxon>
        <taxon>Thermosediminibacterales</taxon>
        <taxon>Thermosediminibacteraceae</taxon>
        <taxon>Thermosediminibacter</taxon>
    </lineage>
</organism>
<dbReference type="Gene3D" id="3.40.50.150">
    <property type="entry name" value="Vaccinia Virus protein VP39"/>
    <property type="match status" value="1"/>
</dbReference>
<feature type="domain" description="Glycosyltransferase 2-like" evidence="4">
    <location>
        <begin position="730"/>
        <end position="836"/>
    </location>
</feature>
<evidence type="ECO:0000256" key="1">
    <source>
        <dbReference type="ARBA" id="ARBA00006739"/>
    </source>
</evidence>
<gene>
    <name evidence="6" type="ordered locus">Toce_1588</name>
</gene>
<dbReference type="HOGENOM" id="CLU_301462_0_0_9"/>
<accession>D9RYA4</accession>
<dbReference type="eggNOG" id="COG0457">
    <property type="taxonomic scope" value="Bacteria"/>
</dbReference>
<dbReference type="InterPro" id="IPR019734">
    <property type="entry name" value="TPR_rpt"/>
</dbReference>
<dbReference type="STRING" id="555079.Toce_1588"/>
<dbReference type="RefSeq" id="WP_013276356.1">
    <property type="nucleotide sequence ID" value="NC_014377.1"/>
</dbReference>
<dbReference type="CDD" id="cd00761">
    <property type="entry name" value="Glyco_tranf_GTA_type"/>
    <property type="match status" value="1"/>
</dbReference>
<dbReference type="EMBL" id="CP002131">
    <property type="protein sequence ID" value="ADL08328.1"/>
    <property type="molecule type" value="Genomic_DNA"/>
</dbReference>
<dbReference type="Gene3D" id="3.40.50.2000">
    <property type="entry name" value="Glycogen Phosphorylase B"/>
    <property type="match status" value="2"/>
</dbReference>
<protein>
    <submittedName>
        <fullName evidence="6">Glycosyl transferase family 2</fullName>
    </submittedName>
</protein>
<dbReference type="InterPro" id="IPR029063">
    <property type="entry name" value="SAM-dependent_MTases_sf"/>
</dbReference>
<dbReference type="SMART" id="SM00028">
    <property type="entry name" value="TPR"/>
    <property type="match status" value="2"/>
</dbReference>
<dbReference type="OrthoDB" id="6713581at2"/>
<dbReference type="SUPFAM" id="SSF53756">
    <property type="entry name" value="UDP-Glycosyltransferase/glycogen phosphorylase"/>
    <property type="match status" value="1"/>
</dbReference>
<dbReference type="InterPro" id="IPR029044">
    <property type="entry name" value="Nucleotide-diphossugar_trans"/>
</dbReference>
<evidence type="ECO:0000259" key="5">
    <source>
        <dbReference type="Pfam" id="PF13649"/>
    </source>
</evidence>
<feature type="domain" description="Methyltransferase" evidence="5">
    <location>
        <begin position="502"/>
        <end position="592"/>
    </location>
</feature>
<dbReference type="eggNOG" id="COG0438">
    <property type="taxonomic scope" value="Bacteria"/>
</dbReference>
<dbReference type="CDD" id="cd02440">
    <property type="entry name" value="AdoMet_MTases"/>
    <property type="match status" value="1"/>
</dbReference>
<sequence>MNDLELKKKRFKELIEELINDGDLESAEKYLNEYEKSITGDADVYSMKGIIRFIEGKYDEAERYFKKGLLLEYNNVDLLYNLAKLKMHLNDGGTALKYLVRALFYSSEDELKREIRDLISTLKGDNEMEIPKKIVFFVKPGLDNFINDIIMGLTDEYETRKVIVNNLKQIDEGMEWADICWFEWCDELVIYGSKHLLAEKKKVICRLHSYEAFTDYPAKVNWANVDKVIFVAKHIYDIVAKRFSGIKEKGKSIVINNGIDLNKFTFKNRCKGFDVAYVGYINYKKGPMLLLQLIKALVDIDKRYKLHIAGVFQDERYKLYYKQMIEEMGIKDNVIFYGWVDDIDKWLEDKNYIVSTSVLEGHPYSVMEAMAKGIKPVIHCFVGAKDIFENRYLWTTINTAVEMVLSNEYNSLEYRRFIEGNYSLEIQIKKIRELLNSLGNMIEINSITSKQTTQVKSVWDKIWSHYKSEGPVKIANEPGGMVLRSEFIDLLNNFFVLKSAKILEVGCGGGQFSLEFCLRNAFYEGIDLSKDAIDLARKLSSFYSLKNCNFKLGDGFDLSYPNGQFDIVFNMDVIEHFTDDDIIKMLKEMARAGKYVVIGVPYSGSKIYSVAKKFSQKTGTWEYGYERDFHTLGHLFEKAGLKLLYEDVIGYQSECQYLKRINLGAYEVALGENIARLFLSDNEKIGSWLISIGTLSEQYSEIFNKARQLKGRVEFSKGVKVREGKNPSVSIIIPFYNGSEYVAGLVENLSQIEYDNFEVVFVNDGSEENTEEILKKEMSAIKNINTTFIRFDDNRGQFFSRLEGIKHSSGEYVFFHDMDDIIYRKGFKKLINDMGNFSNSDSIHIPVSCALMDENGYNGQIWYHSILPSAADYLVEEVLSLCGKVSIINTLFKKEMLIQYYEELSTLLGGIIKKEKIKVGEDTVVFDFLAMRGAIYRILPVYYTLRGYRFSRQSFSRNLHYRLNGIPLTIAFNINYLLGEKLIDNHFENTVKEKVLSTYGSEMGNIFLTNYERYREMLKNIII</sequence>
<dbReference type="eggNOG" id="COG2227">
    <property type="taxonomic scope" value="Bacteria"/>
</dbReference>
<dbReference type="SUPFAM" id="SSF53335">
    <property type="entry name" value="S-adenosyl-L-methionine-dependent methyltransferases"/>
    <property type="match status" value="1"/>
</dbReference>
<dbReference type="Gene3D" id="1.25.40.10">
    <property type="entry name" value="Tetratricopeptide repeat domain"/>
    <property type="match status" value="1"/>
</dbReference>
<comment type="similarity">
    <text evidence="1">Belongs to the glycosyltransferase 2 family.</text>
</comment>
<keyword evidence="2" id="KW-0802">TPR repeat</keyword>
<dbReference type="eggNOG" id="COG0463">
    <property type="taxonomic scope" value="Bacteria"/>
</dbReference>
<dbReference type="InterPro" id="IPR041698">
    <property type="entry name" value="Methyltransf_25"/>
</dbReference>
<dbReference type="Proteomes" id="UP000000272">
    <property type="component" value="Chromosome"/>
</dbReference>
<dbReference type="Pfam" id="PF00535">
    <property type="entry name" value="Glycos_transf_2"/>
    <property type="match status" value="1"/>
</dbReference>
<dbReference type="Pfam" id="PF00534">
    <property type="entry name" value="Glycos_transf_1"/>
    <property type="match status" value="1"/>
</dbReference>
<dbReference type="KEGG" id="toc:Toce_1588"/>
<keyword evidence="7" id="KW-1185">Reference proteome</keyword>
<feature type="domain" description="Glycosyl transferase family 1" evidence="3">
    <location>
        <begin position="271"/>
        <end position="392"/>
    </location>
</feature>
<dbReference type="InterPro" id="IPR050834">
    <property type="entry name" value="Glycosyltransf_2"/>
</dbReference>
<evidence type="ECO:0000259" key="4">
    <source>
        <dbReference type="Pfam" id="PF00535"/>
    </source>
</evidence>
<dbReference type="InterPro" id="IPR001173">
    <property type="entry name" value="Glyco_trans_2-like"/>
</dbReference>
<dbReference type="Pfam" id="PF13649">
    <property type="entry name" value="Methyltransf_25"/>
    <property type="match status" value="1"/>
</dbReference>
<name>D9RYA4_THEOJ</name>
<feature type="repeat" description="TPR" evidence="2">
    <location>
        <begin position="42"/>
        <end position="75"/>
    </location>
</feature>
<dbReference type="InterPro" id="IPR011990">
    <property type="entry name" value="TPR-like_helical_dom_sf"/>
</dbReference>
<evidence type="ECO:0000256" key="2">
    <source>
        <dbReference type="PROSITE-ProRule" id="PRU00339"/>
    </source>
</evidence>
<dbReference type="GO" id="GO:0016757">
    <property type="term" value="F:glycosyltransferase activity"/>
    <property type="evidence" value="ECO:0007669"/>
    <property type="project" value="InterPro"/>
</dbReference>
<dbReference type="InterPro" id="IPR001296">
    <property type="entry name" value="Glyco_trans_1"/>
</dbReference>
<evidence type="ECO:0000259" key="3">
    <source>
        <dbReference type="Pfam" id="PF00534"/>
    </source>
</evidence>
<dbReference type="Gene3D" id="3.90.550.10">
    <property type="entry name" value="Spore Coat Polysaccharide Biosynthesis Protein SpsA, Chain A"/>
    <property type="match status" value="1"/>
</dbReference>
<dbReference type="PANTHER" id="PTHR43685">
    <property type="entry name" value="GLYCOSYLTRANSFERASE"/>
    <property type="match status" value="1"/>
</dbReference>
<dbReference type="CAZy" id="GT2">
    <property type="family name" value="Glycosyltransferase Family 2"/>
</dbReference>
<evidence type="ECO:0000313" key="6">
    <source>
        <dbReference type="EMBL" id="ADL08328.1"/>
    </source>
</evidence>
<keyword evidence="6" id="KW-0808">Transferase</keyword>